<dbReference type="GeneID" id="79949310"/>
<keyword evidence="4" id="KW-1185">Reference proteome</keyword>
<keyword evidence="1" id="KW-0472">Membrane</keyword>
<proteinExistence type="predicted"/>
<reference evidence="3" key="1">
    <citation type="submission" date="2022-01" db="EMBL/GenBank/DDBJ databases">
        <title>Complete genome of Methanomicrobium antiquum DSM 21220.</title>
        <authorList>
            <person name="Chen S.-C."/>
            <person name="You Y.-T."/>
            <person name="Zhou Y.-Z."/>
            <person name="Lai M.-C."/>
        </authorList>
    </citation>
    <scope>NUCLEOTIDE SEQUENCE</scope>
    <source>
        <strain evidence="3">DSM 21220</strain>
    </source>
</reference>
<accession>A0AAF0FZI7</accession>
<gene>
    <name evidence="3" type="ORF">L1994_02905</name>
</gene>
<dbReference type="RefSeq" id="WP_278100193.1">
    <property type="nucleotide sequence ID" value="NZ_CP091092.1"/>
</dbReference>
<dbReference type="KEGG" id="manq:L1994_02905"/>
<organism evidence="3 4">
    <name type="scientific">Methanomicrobium antiquum</name>
    <dbReference type="NCBI Taxonomy" id="487686"/>
    <lineage>
        <taxon>Archaea</taxon>
        <taxon>Methanobacteriati</taxon>
        <taxon>Methanobacteriota</taxon>
        <taxon>Stenosarchaea group</taxon>
        <taxon>Methanomicrobia</taxon>
        <taxon>Methanomicrobiales</taxon>
        <taxon>Methanomicrobiaceae</taxon>
        <taxon>Methanomicrobium</taxon>
    </lineage>
</organism>
<dbReference type="Proteomes" id="UP001218895">
    <property type="component" value="Chromosome"/>
</dbReference>
<feature type="transmembrane region" description="Helical" evidence="1">
    <location>
        <begin position="265"/>
        <end position="283"/>
    </location>
</feature>
<name>A0AAF0FZI7_9EURY</name>
<evidence type="ECO:0000259" key="2">
    <source>
        <dbReference type="Pfam" id="PF14258"/>
    </source>
</evidence>
<evidence type="ECO:0000313" key="3">
    <source>
        <dbReference type="EMBL" id="WFN37354.1"/>
    </source>
</evidence>
<evidence type="ECO:0000313" key="4">
    <source>
        <dbReference type="Proteomes" id="UP001218895"/>
    </source>
</evidence>
<dbReference type="InterPro" id="IPR025646">
    <property type="entry name" value="DUF4350"/>
</dbReference>
<dbReference type="EMBL" id="CP091092">
    <property type="protein sequence ID" value="WFN37354.1"/>
    <property type="molecule type" value="Genomic_DNA"/>
</dbReference>
<protein>
    <submittedName>
        <fullName evidence="3">DUF4350 domain-containing protein</fullName>
    </submittedName>
</protein>
<keyword evidence="1" id="KW-0812">Transmembrane</keyword>
<evidence type="ECO:0000256" key="1">
    <source>
        <dbReference type="SAM" id="Phobius"/>
    </source>
</evidence>
<dbReference type="Pfam" id="PF14258">
    <property type="entry name" value="DUF4350"/>
    <property type="match status" value="1"/>
</dbReference>
<feature type="domain" description="DUF4350" evidence="2">
    <location>
        <begin position="32"/>
        <end position="232"/>
    </location>
</feature>
<keyword evidence="1" id="KW-1133">Transmembrane helix</keyword>
<sequence>MKPAVIISILLILLSLFAVDIHFSSSYDEYSSYNSNWNGTSLFVSDALANGAVLVEDYEVLSSAKNSTLIIIEPEDNFSPDELRILREFKNNGNIVFISEKSGLSKNLFKVLGTDISVLKIDLMSVDREFDNPGFIIAYVNKNDTLTTGVKSIVLNRPSSAQGGDVLISTSILSWIDENKNKRADFDEPFGKRGVFVKSENTYLLSDSGIFLNSLYKDEKLKDNKRFISNLLKSSDKIYLENSHSKIALEDGILKYLNIMRKNDFIKTGAATTIIFLLVLFVFRGKNDQQ</sequence>
<dbReference type="AlphaFoldDB" id="A0AAF0FZI7"/>